<comment type="catalytic activity">
    <reaction evidence="7">
        <text>L-threonyl-[protein] + ATP = O-phospho-L-threonyl-[protein] + ADP + H(+)</text>
        <dbReference type="Rhea" id="RHEA:46608"/>
        <dbReference type="Rhea" id="RHEA-COMP:11060"/>
        <dbReference type="Rhea" id="RHEA-COMP:11605"/>
        <dbReference type="ChEBI" id="CHEBI:15378"/>
        <dbReference type="ChEBI" id="CHEBI:30013"/>
        <dbReference type="ChEBI" id="CHEBI:30616"/>
        <dbReference type="ChEBI" id="CHEBI:61977"/>
        <dbReference type="ChEBI" id="CHEBI:456216"/>
        <dbReference type="EC" id="2.7.11.1"/>
    </reaction>
</comment>
<dbReference type="PANTHER" id="PTHR46538">
    <property type="entry name" value="PROTEIN KINASE DOMAIN-CONTAINING PROTEIN"/>
    <property type="match status" value="1"/>
</dbReference>
<evidence type="ECO:0000256" key="1">
    <source>
        <dbReference type="ARBA" id="ARBA00008874"/>
    </source>
</evidence>
<organism evidence="9 10">
    <name type="scientific">Cirrhinus mrigala</name>
    <name type="common">Mrigala</name>
    <dbReference type="NCBI Taxonomy" id="683832"/>
    <lineage>
        <taxon>Eukaryota</taxon>
        <taxon>Metazoa</taxon>
        <taxon>Chordata</taxon>
        <taxon>Craniata</taxon>
        <taxon>Vertebrata</taxon>
        <taxon>Euteleostomi</taxon>
        <taxon>Actinopterygii</taxon>
        <taxon>Neopterygii</taxon>
        <taxon>Teleostei</taxon>
        <taxon>Ostariophysi</taxon>
        <taxon>Cypriniformes</taxon>
        <taxon>Cyprinidae</taxon>
        <taxon>Labeoninae</taxon>
        <taxon>Labeonini</taxon>
        <taxon>Cirrhinus</taxon>
    </lineage>
</organism>
<feature type="non-terminal residue" evidence="9">
    <location>
        <position position="60"/>
    </location>
</feature>
<accession>A0ABD0NIW0</accession>
<dbReference type="Proteomes" id="UP001529510">
    <property type="component" value="Unassembled WGS sequence"/>
</dbReference>
<proteinExistence type="inferred from homology"/>
<dbReference type="PANTHER" id="PTHR46538:SF2">
    <property type="entry name" value="NON-SPECIFIC SERINE_THREONINE PROTEIN KINASE"/>
    <property type="match status" value="1"/>
</dbReference>
<evidence type="ECO:0000313" key="9">
    <source>
        <dbReference type="EMBL" id="KAL0161929.1"/>
    </source>
</evidence>
<feature type="non-terminal residue" evidence="9">
    <location>
        <position position="1"/>
    </location>
</feature>
<keyword evidence="10" id="KW-1185">Reference proteome</keyword>
<evidence type="ECO:0000256" key="6">
    <source>
        <dbReference type="ARBA" id="ARBA00022777"/>
    </source>
</evidence>
<comment type="similarity">
    <text evidence="1">Belongs to the protein kinase superfamily. STE Ser/Thr protein kinase family. STE20 subfamily.</text>
</comment>
<comment type="catalytic activity">
    <reaction evidence="8">
        <text>L-seryl-[protein] + ATP = O-phospho-L-seryl-[protein] + ADP + H(+)</text>
        <dbReference type="Rhea" id="RHEA:17989"/>
        <dbReference type="Rhea" id="RHEA-COMP:9863"/>
        <dbReference type="Rhea" id="RHEA-COMP:11604"/>
        <dbReference type="ChEBI" id="CHEBI:15378"/>
        <dbReference type="ChEBI" id="CHEBI:29999"/>
        <dbReference type="ChEBI" id="CHEBI:30616"/>
        <dbReference type="ChEBI" id="CHEBI:83421"/>
        <dbReference type="ChEBI" id="CHEBI:456216"/>
        <dbReference type="EC" id="2.7.11.1"/>
    </reaction>
</comment>
<keyword evidence="3" id="KW-0723">Serine/threonine-protein kinase</keyword>
<dbReference type="AlphaFoldDB" id="A0ABD0NIW0"/>
<evidence type="ECO:0000256" key="3">
    <source>
        <dbReference type="ARBA" id="ARBA00022527"/>
    </source>
</evidence>
<keyword evidence="5" id="KW-0808">Transferase</keyword>
<evidence type="ECO:0000256" key="4">
    <source>
        <dbReference type="ARBA" id="ARBA00022553"/>
    </source>
</evidence>
<dbReference type="InterPro" id="IPR051585">
    <property type="entry name" value="STE20_Ser/Thr_Kinases"/>
</dbReference>
<name>A0ABD0NIW0_CIRMR</name>
<dbReference type="EMBL" id="JAMKFB020000021">
    <property type="protein sequence ID" value="KAL0161929.1"/>
    <property type="molecule type" value="Genomic_DNA"/>
</dbReference>
<dbReference type="InterPro" id="IPR022165">
    <property type="entry name" value="PKK"/>
</dbReference>
<reference evidence="9 10" key="1">
    <citation type="submission" date="2024-05" db="EMBL/GenBank/DDBJ databases">
        <title>Genome sequencing and assembly of Indian major carp, Cirrhinus mrigala (Hamilton, 1822).</title>
        <authorList>
            <person name="Mohindra V."/>
            <person name="Chowdhury L.M."/>
            <person name="Lal K."/>
            <person name="Jena J.K."/>
        </authorList>
    </citation>
    <scope>NUCLEOTIDE SEQUENCE [LARGE SCALE GENOMIC DNA]</scope>
    <source>
        <strain evidence="9">CM1030</strain>
        <tissue evidence="9">Blood</tissue>
    </source>
</reference>
<comment type="caution">
    <text evidence="9">The sequence shown here is derived from an EMBL/GenBank/DDBJ whole genome shotgun (WGS) entry which is preliminary data.</text>
</comment>
<evidence type="ECO:0000256" key="2">
    <source>
        <dbReference type="ARBA" id="ARBA00012513"/>
    </source>
</evidence>
<dbReference type="Pfam" id="PF12474">
    <property type="entry name" value="PKK"/>
    <property type="match status" value="1"/>
</dbReference>
<sequence length="60" mass="7441">AKKKYYDTELETLEKQQKQVIEKMETDHTIRLREEGKRIRAEQEKAYNKFLDQLKQRKKE</sequence>
<evidence type="ECO:0000313" key="10">
    <source>
        <dbReference type="Proteomes" id="UP001529510"/>
    </source>
</evidence>
<dbReference type="GO" id="GO:0004674">
    <property type="term" value="F:protein serine/threonine kinase activity"/>
    <property type="evidence" value="ECO:0007669"/>
    <property type="project" value="UniProtKB-KW"/>
</dbReference>
<evidence type="ECO:0000256" key="8">
    <source>
        <dbReference type="ARBA" id="ARBA00048679"/>
    </source>
</evidence>
<keyword evidence="4" id="KW-0597">Phosphoprotein</keyword>
<protein>
    <recommendedName>
        <fullName evidence="2">non-specific serine/threonine protein kinase</fullName>
        <ecNumber evidence="2">2.7.11.1</ecNumber>
    </recommendedName>
</protein>
<evidence type="ECO:0000256" key="7">
    <source>
        <dbReference type="ARBA" id="ARBA00047899"/>
    </source>
</evidence>
<evidence type="ECO:0000256" key="5">
    <source>
        <dbReference type="ARBA" id="ARBA00022679"/>
    </source>
</evidence>
<gene>
    <name evidence="9" type="ORF">M9458_041325</name>
</gene>
<keyword evidence="6" id="KW-0418">Kinase</keyword>
<dbReference type="EC" id="2.7.11.1" evidence="2"/>